<dbReference type="Proteomes" id="UP001302676">
    <property type="component" value="Unassembled WGS sequence"/>
</dbReference>
<proteinExistence type="predicted"/>
<comment type="caution">
    <text evidence="1">The sequence shown here is derived from an EMBL/GenBank/DDBJ whole genome shotgun (WGS) entry which is preliminary data.</text>
</comment>
<gene>
    <name evidence="1" type="ORF">C8A04DRAFT_29501</name>
</gene>
<evidence type="ECO:0000313" key="1">
    <source>
        <dbReference type="EMBL" id="KAK4142923.1"/>
    </source>
</evidence>
<protein>
    <submittedName>
        <fullName evidence="1">Uncharacterized protein</fullName>
    </submittedName>
</protein>
<organism evidence="1 2">
    <name type="scientific">Dichotomopilus funicola</name>
    <dbReference type="NCBI Taxonomy" id="1934379"/>
    <lineage>
        <taxon>Eukaryota</taxon>
        <taxon>Fungi</taxon>
        <taxon>Dikarya</taxon>
        <taxon>Ascomycota</taxon>
        <taxon>Pezizomycotina</taxon>
        <taxon>Sordariomycetes</taxon>
        <taxon>Sordariomycetidae</taxon>
        <taxon>Sordariales</taxon>
        <taxon>Chaetomiaceae</taxon>
        <taxon>Dichotomopilus</taxon>
    </lineage>
</organism>
<evidence type="ECO:0000313" key="2">
    <source>
        <dbReference type="Proteomes" id="UP001302676"/>
    </source>
</evidence>
<reference evidence="1" key="1">
    <citation type="journal article" date="2023" name="Mol. Phylogenet. Evol.">
        <title>Genome-scale phylogeny and comparative genomics of the fungal order Sordariales.</title>
        <authorList>
            <person name="Hensen N."/>
            <person name="Bonometti L."/>
            <person name="Westerberg I."/>
            <person name="Brannstrom I.O."/>
            <person name="Guillou S."/>
            <person name="Cros-Aarteil S."/>
            <person name="Calhoun S."/>
            <person name="Haridas S."/>
            <person name="Kuo A."/>
            <person name="Mondo S."/>
            <person name="Pangilinan J."/>
            <person name="Riley R."/>
            <person name="LaButti K."/>
            <person name="Andreopoulos B."/>
            <person name="Lipzen A."/>
            <person name="Chen C."/>
            <person name="Yan M."/>
            <person name="Daum C."/>
            <person name="Ng V."/>
            <person name="Clum A."/>
            <person name="Steindorff A."/>
            <person name="Ohm R.A."/>
            <person name="Martin F."/>
            <person name="Silar P."/>
            <person name="Natvig D.O."/>
            <person name="Lalanne C."/>
            <person name="Gautier V."/>
            <person name="Ament-Velasquez S.L."/>
            <person name="Kruys A."/>
            <person name="Hutchinson M.I."/>
            <person name="Powell A.J."/>
            <person name="Barry K."/>
            <person name="Miller A.N."/>
            <person name="Grigoriev I.V."/>
            <person name="Debuchy R."/>
            <person name="Gladieux P."/>
            <person name="Hiltunen Thoren M."/>
            <person name="Johannesson H."/>
        </authorList>
    </citation>
    <scope>NUCLEOTIDE SEQUENCE</scope>
    <source>
        <strain evidence="1">CBS 141.50</strain>
    </source>
</reference>
<reference evidence="1" key="2">
    <citation type="submission" date="2023-05" db="EMBL/GenBank/DDBJ databases">
        <authorList>
            <consortium name="Lawrence Berkeley National Laboratory"/>
            <person name="Steindorff A."/>
            <person name="Hensen N."/>
            <person name="Bonometti L."/>
            <person name="Westerberg I."/>
            <person name="Brannstrom I.O."/>
            <person name="Guillou S."/>
            <person name="Cros-Aarteil S."/>
            <person name="Calhoun S."/>
            <person name="Haridas S."/>
            <person name="Kuo A."/>
            <person name="Mondo S."/>
            <person name="Pangilinan J."/>
            <person name="Riley R."/>
            <person name="Labutti K."/>
            <person name="Andreopoulos B."/>
            <person name="Lipzen A."/>
            <person name="Chen C."/>
            <person name="Yanf M."/>
            <person name="Daum C."/>
            <person name="Ng V."/>
            <person name="Clum A."/>
            <person name="Ohm R."/>
            <person name="Martin F."/>
            <person name="Silar P."/>
            <person name="Natvig D."/>
            <person name="Lalanne C."/>
            <person name="Gautier V."/>
            <person name="Ament-Velasquez S.L."/>
            <person name="Kruys A."/>
            <person name="Hutchinson M.I."/>
            <person name="Powell A.J."/>
            <person name="Barry K."/>
            <person name="Miller A.N."/>
            <person name="Grigoriev I.V."/>
            <person name="Debuchy R."/>
            <person name="Gladieux P."/>
            <person name="Thoren M.H."/>
            <person name="Johannesson H."/>
        </authorList>
    </citation>
    <scope>NUCLEOTIDE SEQUENCE</scope>
    <source>
        <strain evidence="1">CBS 141.50</strain>
    </source>
</reference>
<dbReference type="EMBL" id="MU853592">
    <property type="protein sequence ID" value="KAK4142923.1"/>
    <property type="molecule type" value="Genomic_DNA"/>
</dbReference>
<dbReference type="AlphaFoldDB" id="A0AAN6V124"/>
<dbReference type="GeneID" id="87817648"/>
<name>A0AAN6V124_9PEZI</name>
<dbReference type="RefSeq" id="XP_062636294.1">
    <property type="nucleotide sequence ID" value="XM_062781035.1"/>
</dbReference>
<keyword evidence="2" id="KW-1185">Reference proteome</keyword>
<sequence>MAASVSSPSITTVQFLPRAAYQPVLTIEKDPLRHHDHDLHPWRPNAAVRSQESDSLYAQANNQYLYHLWYSGNLAPFMATRVLSIAPFKNDLLNTIQRVLNILLDGRVWEAKPGEAFAIEQWSEEIDMRREAQDKVVAVSDLADESPD</sequence>
<accession>A0AAN6V124</accession>